<name>A0A396ZSM1_APHAT</name>
<dbReference type="EMBL" id="QUTA01011409">
    <property type="protein sequence ID" value="RHX98539.1"/>
    <property type="molecule type" value="Genomic_DNA"/>
</dbReference>
<sequence>MVCVACRHGGDSLDAGDASGDRAAHDLLGRRSRHDRRPTLDGWASLTRYTAFPRCNPSANGSQEVAGLAIAETIVQYEYPSAQIWQTTSTHAVLGFAVVVNVTTDRYKIAQTSKTAYFSKDTMTLSTVCHLVPTLAKLLTIIPEQLSPQIYGMIDKNSFTSQHTSDD</sequence>
<protein>
    <submittedName>
        <fullName evidence="1">Uncharacterized protein</fullName>
    </submittedName>
</protein>
<accession>A0A396ZSM1</accession>
<dbReference type="AlphaFoldDB" id="A0A396ZSM1"/>
<dbReference type="Proteomes" id="UP000266239">
    <property type="component" value="Unassembled WGS sequence"/>
</dbReference>
<reference evidence="1 2" key="1">
    <citation type="submission" date="2018-08" db="EMBL/GenBank/DDBJ databases">
        <title>Aphanomyces genome sequencing and annotation.</title>
        <authorList>
            <person name="Minardi D."/>
            <person name="Oidtmann B."/>
            <person name="Van Der Giezen M."/>
            <person name="Studholme D.J."/>
        </authorList>
    </citation>
    <scope>NUCLEOTIDE SEQUENCE [LARGE SCALE GENOMIC DNA]</scope>
    <source>
        <strain evidence="1 2">Yx</strain>
    </source>
</reference>
<gene>
    <name evidence="1" type="ORF">DYB25_007625</name>
</gene>
<evidence type="ECO:0000313" key="2">
    <source>
        <dbReference type="Proteomes" id="UP000266239"/>
    </source>
</evidence>
<organism evidence="1 2">
    <name type="scientific">Aphanomyces astaci</name>
    <name type="common">Crayfish plague agent</name>
    <dbReference type="NCBI Taxonomy" id="112090"/>
    <lineage>
        <taxon>Eukaryota</taxon>
        <taxon>Sar</taxon>
        <taxon>Stramenopiles</taxon>
        <taxon>Oomycota</taxon>
        <taxon>Saprolegniomycetes</taxon>
        <taxon>Saprolegniales</taxon>
        <taxon>Verrucalvaceae</taxon>
        <taxon>Aphanomyces</taxon>
    </lineage>
</organism>
<dbReference type="VEuPathDB" id="FungiDB:H257_12072"/>
<proteinExistence type="predicted"/>
<comment type="caution">
    <text evidence="1">The sequence shown here is derived from an EMBL/GenBank/DDBJ whole genome shotgun (WGS) entry which is preliminary data.</text>
</comment>
<evidence type="ECO:0000313" key="1">
    <source>
        <dbReference type="EMBL" id="RHX98539.1"/>
    </source>
</evidence>